<accession>A0A6G1HYG2</accession>
<protein>
    <submittedName>
        <fullName evidence="1">Uncharacterized protein</fullName>
    </submittedName>
</protein>
<reference evidence="1" key="1">
    <citation type="journal article" date="2020" name="Stud. Mycol.">
        <title>101 Dothideomycetes genomes: a test case for predicting lifestyles and emergence of pathogens.</title>
        <authorList>
            <person name="Haridas S."/>
            <person name="Albert R."/>
            <person name="Binder M."/>
            <person name="Bloem J."/>
            <person name="Labutti K."/>
            <person name="Salamov A."/>
            <person name="Andreopoulos B."/>
            <person name="Baker S."/>
            <person name="Barry K."/>
            <person name="Bills G."/>
            <person name="Bluhm B."/>
            <person name="Cannon C."/>
            <person name="Castanera R."/>
            <person name="Culley D."/>
            <person name="Daum C."/>
            <person name="Ezra D."/>
            <person name="Gonzalez J."/>
            <person name="Henrissat B."/>
            <person name="Kuo A."/>
            <person name="Liang C."/>
            <person name="Lipzen A."/>
            <person name="Lutzoni F."/>
            <person name="Magnuson J."/>
            <person name="Mondo S."/>
            <person name="Nolan M."/>
            <person name="Ohm R."/>
            <person name="Pangilinan J."/>
            <person name="Park H.-J."/>
            <person name="Ramirez L."/>
            <person name="Alfaro M."/>
            <person name="Sun H."/>
            <person name="Tritt A."/>
            <person name="Yoshinaga Y."/>
            <person name="Zwiers L.-H."/>
            <person name="Turgeon B."/>
            <person name="Goodwin S."/>
            <person name="Spatafora J."/>
            <person name="Crous P."/>
            <person name="Grigoriev I."/>
        </authorList>
    </citation>
    <scope>NUCLEOTIDE SEQUENCE</scope>
    <source>
        <strain evidence="1">CBS 262.69</strain>
    </source>
</reference>
<dbReference type="EMBL" id="ML996694">
    <property type="protein sequence ID" value="KAF2400877.1"/>
    <property type="molecule type" value="Genomic_DNA"/>
</dbReference>
<evidence type="ECO:0000313" key="1">
    <source>
        <dbReference type="EMBL" id="KAF2400877.1"/>
    </source>
</evidence>
<organism evidence="1 2">
    <name type="scientific">Trichodelitschia bisporula</name>
    <dbReference type="NCBI Taxonomy" id="703511"/>
    <lineage>
        <taxon>Eukaryota</taxon>
        <taxon>Fungi</taxon>
        <taxon>Dikarya</taxon>
        <taxon>Ascomycota</taxon>
        <taxon>Pezizomycotina</taxon>
        <taxon>Dothideomycetes</taxon>
        <taxon>Dothideomycetes incertae sedis</taxon>
        <taxon>Phaeotrichales</taxon>
        <taxon>Phaeotrichaceae</taxon>
        <taxon>Trichodelitschia</taxon>
    </lineage>
</organism>
<keyword evidence="2" id="KW-1185">Reference proteome</keyword>
<dbReference type="Proteomes" id="UP000799640">
    <property type="component" value="Unassembled WGS sequence"/>
</dbReference>
<proteinExistence type="predicted"/>
<sequence>MLQLLSDQLDDLYKSCSVILGPIPCSKELQGQKLSDLKLKTEEVNAMIFMLRPSRGLPHA</sequence>
<name>A0A6G1HYG2_9PEZI</name>
<gene>
    <name evidence="1" type="ORF">EJ06DRAFT_529972</name>
</gene>
<dbReference type="AlphaFoldDB" id="A0A6G1HYG2"/>
<evidence type="ECO:0000313" key="2">
    <source>
        <dbReference type="Proteomes" id="UP000799640"/>
    </source>
</evidence>